<keyword evidence="3" id="KW-1185">Reference proteome</keyword>
<sequence length="299" mass="34737">MNTKKILSTPIWYKFEGRHANKIIEFPGDDFIDFLEAVKTKEGLSCSASTLTLRAKKETVIYTLNETNFQNDFSEFVKAFEISKQNPIEVMFSSEDQGSISSTGTQAERDEKTYKSLSSWQKKKYNKLANENMKAMYLKFIREELEAVGEDQGSTSSTGSQAERDEKTYKSLSSWKKKKYNRLANENLKAMYLQFIREEREENSYFKFKNQDDESIKRFLLILIAAVYGIHLIVILIRIGLFYDIEHFDRIYYFILVPVAFGILISVLMGIFVVSTNIAISWVDAGLEWSEIHYKLARH</sequence>
<evidence type="ECO:0000313" key="3">
    <source>
        <dbReference type="Proteomes" id="UP000789375"/>
    </source>
</evidence>
<comment type="caution">
    <text evidence="2">The sequence shown here is derived from an EMBL/GenBank/DDBJ whole genome shotgun (WGS) entry which is preliminary data.</text>
</comment>
<dbReference type="AlphaFoldDB" id="A0A9N9AI42"/>
<keyword evidence="1" id="KW-0472">Membrane</keyword>
<keyword evidence="1" id="KW-1133">Transmembrane helix</keyword>
<keyword evidence="1" id="KW-0812">Transmembrane</keyword>
<feature type="transmembrane region" description="Helical" evidence="1">
    <location>
        <begin position="219"/>
        <end position="239"/>
    </location>
</feature>
<dbReference type="EMBL" id="CAJVPP010001053">
    <property type="protein sequence ID" value="CAG8531090.1"/>
    <property type="molecule type" value="Genomic_DNA"/>
</dbReference>
<dbReference type="Proteomes" id="UP000789375">
    <property type="component" value="Unassembled WGS sequence"/>
</dbReference>
<accession>A0A9N9AI42</accession>
<feature type="transmembrane region" description="Helical" evidence="1">
    <location>
        <begin position="251"/>
        <end position="274"/>
    </location>
</feature>
<proteinExistence type="predicted"/>
<organism evidence="2 3">
    <name type="scientific">Funneliformis mosseae</name>
    <name type="common">Endomycorrhizal fungus</name>
    <name type="synonym">Glomus mosseae</name>
    <dbReference type="NCBI Taxonomy" id="27381"/>
    <lineage>
        <taxon>Eukaryota</taxon>
        <taxon>Fungi</taxon>
        <taxon>Fungi incertae sedis</taxon>
        <taxon>Mucoromycota</taxon>
        <taxon>Glomeromycotina</taxon>
        <taxon>Glomeromycetes</taxon>
        <taxon>Glomerales</taxon>
        <taxon>Glomeraceae</taxon>
        <taxon>Funneliformis</taxon>
    </lineage>
</organism>
<protein>
    <submittedName>
        <fullName evidence="2">6477_t:CDS:1</fullName>
    </submittedName>
</protein>
<reference evidence="2" key="1">
    <citation type="submission" date="2021-06" db="EMBL/GenBank/DDBJ databases">
        <authorList>
            <person name="Kallberg Y."/>
            <person name="Tangrot J."/>
            <person name="Rosling A."/>
        </authorList>
    </citation>
    <scope>NUCLEOTIDE SEQUENCE</scope>
    <source>
        <strain evidence="2">87-6 pot B 2015</strain>
    </source>
</reference>
<gene>
    <name evidence="2" type="ORF">FMOSSE_LOCUS5513</name>
</gene>
<evidence type="ECO:0000256" key="1">
    <source>
        <dbReference type="SAM" id="Phobius"/>
    </source>
</evidence>
<evidence type="ECO:0000313" key="2">
    <source>
        <dbReference type="EMBL" id="CAG8531090.1"/>
    </source>
</evidence>
<name>A0A9N9AI42_FUNMO</name>